<name>A0ABM7X9X0_9BACT</name>
<accession>A0ABM7X9X0</accession>
<evidence type="ECO:0000259" key="1">
    <source>
        <dbReference type="SMART" id="SM00953"/>
    </source>
</evidence>
<dbReference type="EMBL" id="AP025592">
    <property type="protein sequence ID" value="BDG08647.1"/>
    <property type="molecule type" value="Genomic_DNA"/>
</dbReference>
<evidence type="ECO:0000313" key="3">
    <source>
        <dbReference type="Proteomes" id="UP001162734"/>
    </source>
</evidence>
<proteinExistence type="predicted"/>
<evidence type="ECO:0000313" key="2">
    <source>
        <dbReference type="EMBL" id="BDG08647.1"/>
    </source>
</evidence>
<dbReference type="Proteomes" id="UP001162734">
    <property type="component" value="Chromosome"/>
</dbReference>
<organism evidence="2 3">
    <name type="scientific">Anaeromyxobacter paludicola</name>
    <dbReference type="NCBI Taxonomy" id="2918171"/>
    <lineage>
        <taxon>Bacteria</taxon>
        <taxon>Pseudomonadati</taxon>
        <taxon>Myxococcota</taxon>
        <taxon>Myxococcia</taxon>
        <taxon>Myxococcales</taxon>
        <taxon>Cystobacterineae</taxon>
        <taxon>Anaeromyxobacteraceae</taxon>
        <taxon>Anaeromyxobacter</taxon>
    </lineage>
</organism>
<protein>
    <recommendedName>
        <fullName evidence="1">RES domain-containing protein</fullName>
    </recommendedName>
</protein>
<dbReference type="InterPro" id="IPR014914">
    <property type="entry name" value="RES_dom"/>
</dbReference>
<feature type="domain" description="RES" evidence="1">
    <location>
        <begin position="49"/>
        <end position="184"/>
    </location>
</feature>
<dbReference type="Pfam" id="PF08808">
    <property type="entry name" value="RES"/>
    <property type="match status" value="1"/>
</dbReference>
<keyword evidence="3" id="KW-1185">Reference proteome</keyword>
<gene>
    <name evidence="2" type="ORF">AMPC_17600</name>
</gene>
<reference evidence="3" key="1">
    <citation type="journal article" date="2022" name="Int. J. Syst. Evol. Microbiol.">
        <title>Anaeromyxobacter oryzae sp. nov., Anaeromyxobacter diazotrophicus sp. nov. and Anaeromyxobacter paludicola sp. nov., isolated from paddy soils.</title>
        <authorList>
            <person name="Itoh H."/>
            <person name="Xu Z."/>
            <person name="Mise K."/>
            <person name="Masuda Y."/>
            <person name="Ushijima N."/>
            <person name="Hayakawa C."/>
            <person name="Shiratori Y."/>
            <person name="Senoo K."/>
        </authorList>
    </citation>
    <scope>NUCLEOTIDE SEQUENCE [LARGE SCALE GENOMIC DNA]</scope>
    <source>
        <strain evidence="3">Red630</strain>
    </source>
</reference>
<dbReference type="SMART" id="SM00953">
    <property type="entry name" value="RES"/>
    <property type="match status" value="1"/>
</dbReference>
<sequence length="230" mass="25421">MEGQRIISTRSLVDSDAEHDLLEEMIDASKPALPPEPAFAGLHYLLYTPFRYPPLRHGSRFGRRHERALWYGAEELATALAEVAYYRLLFFEGTAAQLAPDTITVSAFQARIRTSAGVDLTDPVFKPYLASLCSKTSYAQSQALGSEMRADGIEVVRYPSARHPGQGLNLALFTPAFAAKTPVGAPQTWYCTVTPTRDVEFRYEAVAGVQKVDFPRKRFLVRGALPAPAL</sequence>